<sequence>MTKTTEAMAARPMTIANVVGSFTLGVKIDLKTLVLQARNVAFNPRRFSGASMRMRDPKATGVFFASGKVLVVGAESEELLTVAANRFVSIVQKIGYPDAALHYLLVHNITGSGALGFRIRLEGLHNEHYRFCTYEPELFHGLYYRMVEPKVCFIIFITGTVTACGATSWDDVLEGFEKLRPTLQKYELRSL</sequence>
<accession>A0A1V9Z753</accession>
<gene>
    <name evidence="4" type="ORF">ACHHYP_02197</name>
</gene>
<dbReference type="PRINTS" id="PR00686">
    <property type="entry name" value="TIFACTORIID"/>
</dbReference>
<evidence type="ECO:0000313" key="5">
    <source>
        <dbReference type="Proteomes" id="UP000243579"/>
    </source>
</evidence>
<dbReference type="GO" id="GO:0006352">
    <property type="term" value="P:DNA-templated transcription initiation"/>
    <property type="evidence" value="ECO:0007669"/>
    <property type="project" value="InterPro"/>
</dbReference>
<dbReference type="PANTHER" id="PTHR10126">
    <property type="entry name" value="TATA-BOX BINDING PROTEIN"/>
    <property type="match status" value="1"/>
</dbReference>
<dbReference type="InterPro" id="IPR000814">
    <property type="entry name" value="TBP"/>
</dbReference>
<evidence type="ECO:0000256" key="3">
    <source>
        <dbReference type="ARBA" id="ARBA00023163"/>
    </source>
</evidence>
<keyword evidence="2" id="KW-0238">DNA-binding</keyword>
<reference evidence="4 5" key="1">
    <citation type="journal article" date="2014" name="Genome Biol. Evol.">
        <title>The secreted proteins of Achlya hypogyna and Thraustotheca clavata identify the ancestral oomycete secretome and reveal gene acquisitions by horizontal gene transfer.</title>
        <authorList>
            <person name="Misner I."/>
            <person name="Blouin N."/>
            <person name="Leonard G."/>
            <person name="Richards T.A."/>
            <person name="Lane C.E."/>
        </authorList>
    </citation>
    <scope>NUCLEOTIDE SEQUENCE [LARGE SCALE GENOMIC DNA]</scope>
    <source>
        <strain evidence="4 5">ATCC 48635</strain>
    </source>
</reference>
<organism evidence="4 5">
    <name type="scientific">Achlya hypogyna</name>
    <name type="common">Oomycete</name>
    <name type="synonym">Protoachlya hypogyna</name>
    <dbReference type="NCBI Taxonomy" id="1202772"/>
    <lineage>
        <taxon>Eukaryota</taxon>
        <taxon>Sar</taxon>
        <taxon>Stramenopiles</taxon>
        <taxon>Oomycota</taxon>
        <taxon>Saprolegniomycetes</taxon>
        <taxon>Saprolegniales</taxon>
        <taxon>Achlyaceae</taxon>
        <taxon>Achlya</taxon>
    </lineage>
</organism>
<evidence type="ECO:0000313" key="4">
    <source>
        <dbReference type="EMBL" id="OQR93834.1"/>
    </source>
</evidence>
<dbReference type="Gene3D" id="3.30.310.10">
    <property type="entry name" value="TATA-Binding Protein"/>
    <property type="match status" value="2"/>
</dbReference>
<protein>
    <recommendedName>
        <fullName evidence="6">TATA-box-binding protein</fullName>
    </recommendedName>
</protein>
<dbReference type="Pfam" id="PF00352">
    <property type="entry name" value="TBP"/>
    <property type="match status" value="2"/>
</dbReference>
<dbReference type="GO" id="GO:0003677">
    <property type="term" value="F:DNA binding"/>
    <property type="evidence" value="ECO:0007669"/>
    <property type="project" value="UniProtKB-KW"/>
</dbReference>
<name>A0A1V9Z753_ACHHY</name>
<dbReference type="SUPFAM" id="SSF55945">
    <property type="entry name" value="TATA-box binding protein-like"/>
    <property type="match status" value="2"/>
</dbReference>
<comment type="similarity">
    <text evidence="1">Belongs to the TBP family.</text>
</comment>
<dbReference type="AlphaFoldDB" id="A0A1V9Z753"/>
<proteinExistence type="inferred from homology"/>
<keyword evidence="3" id="KW-0804">Transcription</keyword>
<evidence type="ECO:0008006" key="6">
    <source>
        <dbReference type="Google" id="ProtNLM"/>
    </source>
</evidence>
<dbReference type="Proteomes" id="UP000243579">
    <property type="component" value="Unassembled WGS sequence"/>
</dbReference>
<keyword evidence="5" id="KW-1185">Reference proteome</keyword>
<comment type="caution">
    <text evidence="4">The sequence shown here is derived from an EMBL/GenBank/DDBJ whole genome shotgun (WGS) entry which is preliminary data.</text>
</comment>
<dbReference type="EMBL" id="JNBR01000393">
    <property type="protein sequence ID" value="OQR93834.1"/>
    <property type="molecule type" value="Genomic_DNA"/>
</dbReference>
<evidence type="ECO:0000256" key="2">
    <source>
        <dbReference type="ARBA" id="ARBA00023125"/>
    </source>
</evidence>
<evidence type="ECO:0000256" key="1">
    <source>
        <dbReference type="ARBA" id="ARBA00005560"/>
    </source>
</evidence>
<dbReference type="InterPro" id="IPR012295">
    <property type="entry name" value="TBP_dom_sf"/>
</dbReference>
<dbReference type="OrthoDB" id="2127950at2759"/>
<dbReference type="STRING" id="1202772.A0A1V9Z753"/>